<feature type="domain" description="Lipoyl-binding" evidence="5">
    <location>
        <begin position="22"/>
        <end position="104"/>
    </location>
</feature>
<dbReference type="InterPro" id="IPR002930">
    <property type="entry name" value="GCV_H"/>
</dbReference>
<dbReference type="PANTHER" id="PTHR11715:SF3">
    <property type="entry name" value="GLYCINE CLEAVAGE SYSTEM H PROTEIN-RELATED"/>
    <property type="match status" value="1"/>
</dbReference>
<dbReference type="STRING" id="143223.SAMN05878281_2730"/>
<dbReference type="NCBIfam" id="TIGR00527">
    <property type="entry name" value="gcvH"/>
    <property type="match status" value="1"/>
</dbReference>
<evidence type="ECO:0000259" key="5">
    <source>
        <dbReference type="PROSITE" id="PS50968"/>
    </source>
</evidence>
<organism evidence="6 7">
    <name type="scientific">Salegentibacter salegens</name>
    <dbReference type="NCBI Taxonomy" id="143223"/>
    <lineage>
        <taxon>Bacteria</taxon>
        <taxon>Pseudomonadati</taxon>
        <taxon>Bacteroidota</taxon>
        <taxon>Flavobacteriia</taxon>
        <taxon>Flavobacteriales</taxon>
        <taxon>Flavobacteriaceae</taxon>
        <taxon>Salegentibacter</taxon>
    </lineage>
</organism>
<dbReference type="OrthoDB" id="9796712at2"/>
<evidence type="ECO:0000256" key="1">
    <source>
        <dbReference type="ARBA" id="ARBA00009249"/>
    </source>
</evidence>
<dbReference type="InterPro" id="IPR017453">
    <property type="entry name" value="GCV_H_sub"/>
</dbReference>
<evidence type="ECO:0000313" key="7">
    <source>
        <dbReference type="Proteomes" id="UP000190235"/>
    </source>
</evidence>
<evidence type="ECO:0000256" key="2">
    <source>
        <dbReference type="ARBA" id="ARBA00022823"/>
    </source>
</evidence>
<comment type="cofactor">
    <cofactor evidence="3">
        <name>(R)-lipoate</name>
        <dbReference type="ChEBI" id="CHEBI:83088"/>
    </cofactor>
    <text evidence="3">Binds 1 lipoyl cofactor covalently.</text>
</comment>
<dbReference type="HAMAP" id="MF_00272">
    <property type="entry name" value="GcvH"/>
    <property type="match status" value="1"/>
</dbReference>
<dbReference type="PANTHER" id="PTHR11715">
    <property type="entry name" value="GLYCINE CLEAVAGE SYSTEM H PROTEIN"/>
    <property type="match status" value="1"/>
</dbReference>
<gene>
    <name evidence="3" type="primary">gcvH</name>
    <name evidence="6" type="ORF">SAMN05878281_2730</name>
</gene>
<dbReference type="CDD" id="cd06848">
    <property type="entry name" value="GCS_H"/>
    <property type="match status" value="1"/>
</dbReference>
<accession>A0A1M7MWU6</accession>
<dbReference type="PROSITE" id="PS00189">
    <property type="entry name" value="LIPOYL"/>
    <property type="match status" value="1"/>
</dbReference>
<evidence type="ECO:0000313" key="6">
    <source>
        <dbReference type="EMBL" id="SHM95518.1"/>
    </source>
</evidence>
<comment type="subunit">
    <text evidence="3">The glycine cleavage system is composed of four proteins: P, T, L and H.</text>
</comment>
<dbReference type="SUPFAM" id="SSF51230">
    <property type="entry name" value="Single hybrid motif"/>
    <property type="match status" value="1"/>
</dbReference>
<evidence type="ECO:0000256" key="3">
    <source>
        <dbReference type="HAMAP-Rule" id="MF_00272"/>
    </source>
</evidence>
<dbReference type="NCBIfam" id="NF002270">
    <property type="entry name" value="PRK01202.1"/>
    <property type="match status" value="1"/>
</dbReference>
<dbReference type="PROSITE" id="PS50968">
    <property type="entry name" value="BIOTINYL_LIPOYL"/>
    <property type="match status" value="1"/>
</dbReference>
<dbReference type="InterPro" id="IPR003016">
    <property type="entry name" value="2-oxoA_DH_lipoyl-BS"/>
</dbReference>
<dbReference type="AlphaFoldDB" id="A0A1M7MWU6"/>
<dbReference type="GO" id="GO:0005960">
    <property type="term" value="C:glycine cleavage complex"/>
    <property type="evidence" value="ECO:0007669"/>
    <property type="project" value="InterPro"/>
</dbReference>
<comment type="function">
    <text evidence="3">The glycine cleavage system catalyzes the degradation of glycine. The H protein shuttles the methylamine group of glycine from the P protein to the T protein.</text>
</comment>
<dbReference type="InterPro" id="IPR000089">
    <property type="entry name" value="Biotin_lipoyl"/>
</dbReference>
<comment type="similarity">
    <text evidence="1 3">Belongs to the GcvH family.</text>
</comment>
<keyword evidence="2 3" id="KW-0450">Lipoyl</keyword>
<sequence>MNIPQDLKYTKDHEWIKVEGDTATIGITDFAQGELGDIVYVEVETVDETLDREEVFGTVEAVKTVSDLYLPLSGEIIEFNENLEDEPEKVNSDPYGEGWMIKIKFSDKSQLEDLLSADAYKEVLGS</sequence>
<name>A0A1M7MWU6_9FLAO</name>
<reference evidence="7" key="1">
    <citation type="submission" date="2016-11" db="EMBL/GenBank/DDBJ databases">
        <authorList>
            <person name="Varghese N."/>
            <person name="Submissions S."/>
        </authorList>
    </citation>
    <scope>NUCLEOTIDE SEQUENCE [LARGE SCALE GENOMIC DNA]</scope>
    <source>
        <strain evidence="7">ACAM 48</strain>
    </source>
</reference>
<protein>
    <recommendedName>
        <fullName evidence="3">Glycine cleavage system H protein</fullName>
    </recommendedName>
</protein>
<dbReference type="InterPro" id="IPR011053">
    <property type="entry name" value="Single_hybrid_motif"/>
</dbReference>
<proteinExistence type="inferred from homology"/>
<dbReference type="InterPro" id="IPR033753">
    <property type="entry name" value="GCV_H/Fam206"/>
</dbReference>
<dbReference type="Gene3D" id="2.40.50.100">
    <property type="match status" value="1"/>
</dbReference>
<keyword evidence="7" id="KW-1185">Reference proteome</keyword>
<dbReference type="GO" id="GO:0005829">
    <property type="term" value="C:cytosol"/>
    <property type="evidence" value="ECO:0007669"/>
    <property type="project" value="TreeGrafter"/>
</dbReference>
<dbReference type="GO" id="GO:0019464">
    <property type="term" value="P:glycine decarboxylation via glycine cleavage system"/>
    <property type="evidence" value="ECO:0007669"/>
    <property type="project" value="UniProtKB-UniRule"/>
</dbReference>
<feature type="modified residue" description="N6-lipoyllysine" evidence="3 4">
    <location>
        <position position="63"/>
    </location>
</feature>
<evidence type="ECO:0000256" key="4">
    <source>
        <dbReference type="PIRSR" id="PIRSR617453-50"/>
    </source>
</evidence>
<dbReference type="RefSeq" id="WP_079735726.1">
    <property type="nucleotide sequence ID" value="NZ_LT670848.1"/>
</dbReference>
<dbReference type="EMBL" id="LT670848">
    <property type="protein sequence ID" value="SHM95518.1"/>
    <property type="molecule type" value="Genomic_DNA"/>
</dbReference>
<dbReference type="Pfam" id="PF01597">
    <property type="entry name" value="GCV_H"/>
    <property type="match status" value="1"/>
</dbReference>
<dbReference type="GO" id="GO:0009249">
    <property type="term" value="P:protein lipoylation"/>
    <property type="evidence" value="ECO:0007669"/>
    <property type="project" value="TreeGrafter"/>
</dbReference>
<dbReference type="Proteomes" id="UP000190235">
    <property type="component" value="Chromosome I"/>
</dbReference>